<keyword evidence="1" id="KW-1133">Transmembrane helix</keyword>
<dbReference type="AlphaFoldDB" id="A0A9W9Z6J3"/>
<reference evidence="2" key="1">
    <citation type="submission" date="2023-01" db="EMBL/GenBank/DDBJ databases">
        <title>Genome assembly of the deep-sea coral Lophelia pertusa.</title>
        <authorList>
            <person name="Herrera S."/>
            <person name="Cordes E."/>
        </authorList>
    </citation>
    <scope>NUCLEOTIDE SEQUENCE</scope>
    <source>
        <strain evidence="2">USNM1676648</strain>
        <tissue evidence="2">Polyp</tissue>
    </source>
</reference>
<sequence>MEFEALWSSVKTYYFRYENVILRVPFCLFLQLGTYFDRIVKDSDEDTKSWYEIAAVISGLIGTIGLLTNLSYLQKCFIWFIEEVVLVVAFAAITMYGPSDAKKDNMRDNSSRETTSYLGGIYGYSLLYAQVFVAVSVAIAPRKWATASAKQTVGMFVVFPVIIQL</sequence>
<feature type="transmembrane region" description="Helical" evidence="1">
    <location>
        <begin position="77"/>
        <end position="97"/>
    </location>
</feature>
<gene>
    <name evidence="2" type="ORF">OS493_036302</name>
</gene>
<keyword evidence="3" id="KW-1185">Reference proteome</keyword>
<evidence type="ECO:0000256" key="1">
    <source>
        <dbReference type="SAM" id="Phobius"/>
    </source>
</evidence>
<feature type="transmembrane region" description="Helical" evidence="1">
    <location>
        <begin position="117"/>
        <end position="140"/>
    </location>
</feature>
<feature type="transmembrane region" description="Helical" evidence="1">
    <location>
        <begin position="49"/>
        <end position="70"/>
    </location>
</feature>
<protein>
    <submittedName>
        <fullName evidence="2">Uncharacterized protein</fullName>
    </submittedName>
</protein>
<dbReference type="EMBL" id="MU826409">
    <property type="protein sequence ID" value="KAJ7376188.1"/>
    <property type="molecule type" value="Genomic_DNA"/>
</dbReference>
<dbReference type="Proteomes" id="UP001163046">
    <property type="component" value="Unassembled WGS sequence"/>
</dbReference>
<comment type="caution">
    <text evidence="2">The sequence shown here is derived from an EMBL/GenBank/DDBJ whole genome shotgun (WGS) entry which is preliminary data.</text>
</comment>
<name>A0A9W9Z6J3_9CNID</name>
<accession>A0A9W9Z6J3</accession>
<keyword evidence="1" id="KW-0472">Membrane</keyword>
<keyword evidence="1" id="KW-0812">Transmembrane</keyword>
<evidence type="ECO:0000313" key="3">
    <source>
        <dbReference type="Proteomes" id="UP001163046"/>
    </source>
</evidence>
<proteinExistence type="predicted"/>
<feature type="transmembrane region" description="Helical" evidence="1">
    <location>
        <begin position="20"/>
        <end position="37"/>
    </location>
</feature>
<organism evidence="2 3">
    <name type="scientific">Desmophyllum pertusum</name>
    <dbReference type="NCBI Taxonomy" id="174260"/>
    <lineage>
        <taxon>Eukaryota</taxon>
        <taxon>Metazoa</taxon>
        <taxon>Cnidaria</taxon>
        <taxon>Anthozoa</taxon>
        <taxon>Hexacorallia</taxon>
        <taxon>Scleractinia</taxon>
        <taxon>Caryophylliina</taxon>
        <taxon>Caryophylliidae</taxon>
        <taxon>Desmophyllum</taxon>
    </lineage>
</organism>
<evidence type="ECO:0000313" key="2">
    <source>
        <dbReference type="EMBL" id="KAJ7376188.1"/>
    </source>
</evidence>